<dbReference type="EMBL" id="FQYR01000005">
    <property type="protein sequence ID" value="SHK00257.1"/>
    <property type="molecule type" value="Genomic_DNA"/>
</dbReference>
<reference evidence="2 3" key="1">
    <citation type="submission" date="2016-11" db="EMBL/GenBank/DDBJ databases">
        <authorList>
            <person name="Jaros S."/>
            <person name="Januszkiewicz K."/>
            <person name="Wedrychowicz H."/>
        </authorList>
    </citation>
    <scope>NUCLEOTIDE SEQUENCE [LARGE SCALE GENOMIC DNA]</scope>
    <source>
        <strain evidence="2 3">DSM 18772</strain>
    </source>
</reference>
<dbReference type="AlphaFoldDB" id="A0A1M6NWY6"/>
<dbReference type="STRING" id="1123071.SAMN02745181_3001"/>
<proteinExistence type="predicted"/>
<gene>
    <name evidence="2" type="ORF">SAMN02745181_3001</name>
</gene>
<dbReference type="SUPFAM" id="SSF53474">
    <property type="entry name" value="alpha/beta-Hydrolases"/>
    <property type="match status" value="1"/>
</dbReference>
<organism evidence="2 3">
    <name type="scientific">Rubritalea squalenifaciens DSM 18772</name>
    <dbReference type="NCBI Taxonomy" id="1123071"/>
    <lineage>
        <taxon>Bacteria</taxon>
        <taxon>Pseudomonadati</taxon>
        <taxon>Verrucomicrobiota</taxon>
        <taxon>Verrucomicrobiia</taxon>
        <taxon>Verrucomicrobiales</taxon>
        <taxon>Rubritaleaceae</taxon>
        <taxon>Rubritalea</taxon>
    </lineage>
</organism>
<dbReference type="Proteomes" id="UP000184510">
    <property type="component" value="Unassembled WGS sequence"/>
</dbReference>
<dbReference type="InterPro" id="IPR051044">
    <property type="entry name" value="MAG_DAG_Lipase"/>
</dbReference>
<evidence type="ECO:0000259" key="1">
    <source>
        <dbReference type="Pfam" id="PF12146"/>
    </source>
</evidence>
<dbReference type="Pfam" id="PF12146">
    <property type="entry name" value="Hydrolase_4"/>
    <property type="match status" value="1"/>
</dbReference>
<evidence type="ECO:0000313" key="3">
    <source>
        <dbReference type="Proteomes" id="UP000184510"/>
    </source>
</evidence>
<dbReference type="GO" id="GO:0016787">
    <property type="term" value="F:hydrolase activity"/>
    <property type="evidence" value="ECO:0007669"/>
    <property type="project" value="UniProtKB-KW"/>
</dbReference>
<dbReference type="OrthoDB" id="9806902at2"/>
<accession>A0A1M6NWY6</accession>
<protein>
    <submittedName>
        <fullName evidence="2">Lysophospholipase, alpha-beta hydrolase superfamily</fullName>
    </submittedName>
</protein>
<dbReference type="PRINTS" id="PR00111">
    <property type="entry name" value="ABHYDROLASE"/>
</dbReference>
<evidence type="ECO:0000313" key="2">
    <source>
        <dbReference type="EMBL" id="SHK00257.1"/>
    </source>
</evidence>
<dbReference type="InterPro" id="IPR000073">
    <property type="entry name" value="AB_hydrolase_1"/>
</dbReference>
<dbReference type="InterPro" id="IPR022742">
    <property type="entry name" value="Hydrolase_4"/>
</dbReference>
<sequence length="290" mass="32795">MNPEYLYTEIDGHLMHRIIMHPNPGTPLRAACIFNHGQGDYGERYLDVLHPFTERGIRCIVTDLLGHGRSPGKRGHTGSIPHMDAVIRSNIEATDGLPYGIAGHSMGGLLTLRHLTLALQDKLQRPEFCWVNAPLLRPGNKHSDTFISFVGKLSQMIPRFTIHTGVTPDMCRHGEEPKGKMPKDPAQLGHQRVSLGWGIDLLKMEEHVHTYLPNFTDDLPFLFTQGGSDEVCPAAFARKFFDQLKLSNRHYHEFADMRHETFAEPNRDRLFQTLAKWIDAIALPELHSIA</sequence>
<dbReference type="InterPro" id="IPR029058">
    <property type="entry name" value="AB_hydrolase_fold"/>
</dbReference>
<keyword evidence="3" id="KW-1185">Reference proteome</keyword>
<dbReference type="Gene3D" id="3.40.50.1820">
    <property type="entry name" value="alpha/beta hydrolase"/>
    <property type="match status" value="1"/>
</dbReference>
<dbReference type="InParanoid" id="A0A1M6NWY6"/>
<dbReference type="RefSeq" id="WP_143184566.1">
    <property type="nucleotide sequence ID" value="NZ_FQYR01000005.1"/>
</dbReference>
<feature type="domain" description="Serine aminopeptidase S33" evidence="1">
    <location>
        <begin position="28"/>
        <end position="266"/>
    </location>
</feature>
<name>A0A1M6NWY6_9BACT</name>
<dbReference type="PANTHER" id="PTHR11614">
    <property type="entry name" value="PHOSPHOLIPASE-RELATED"/>
    <property type="match status" value="1"/>
</dbReference>
<keyword evidence="2" id="KW-0378">Hydrolase</keyword>